<dbReference type="Gene3D" id="3.30.428.10">
    <property type="entry name" value="HIT-like"/>
    <property type="match status" value="2"/>
</dbReference>
<comment type="similarity">
    <text evidence="1">Belongs to the galactose-1-phosphate uridylyltransferase type 1 family.</text>
</comment>
<dbReference type="SUPFAM" id="SSF54197">
    <property type="entry name" value="HIT-like"/>
    <property type="match status" value="2"/>
</dbReference>
<feature type="binding site" evidence="9">
    <location>
        <position position="163"/>
    </location>
    <ligand>
        <name>Zn(2+)</name>
        <dbReference type="ChEBI" id="CHEBI:29105"/>
    </ligand>
</feature>
<sequence length="332" mass="38357">MPQLRKDPITSRWVIISTERGKRPSDFSTVPPPRQLGFCPFCPGNEDKTPPEIMAYRKDGNLPNRKGWSLRVIPNKFPALQIEGDLDREGEGIYDKMHGLGAHEVIIESPNHNDTLSTMPEERVEDLLWAYRDRILDLKKDDRFRYILIFKNHGEQAGASLEHPHSQLIATPIVPKRACEEVDGAKAYFKYKDRCIYCDIIRQELQQESRVIALNDEFVAIAPFASRFPFETWILPRNHEPFFQDSKKVDMVSCSRMLKGVLGKMDQVLTNPPYNYLIHSAPLQETEVNHYHWHLEIMPTLVKVAGFEWGTGFYINPVPPEDAAKYLREARL</sequence>
<feature type="binding site" evidence="9">
    <location>
        <position position="42"/>
    </location>
    <ligand>
        <name>Zn(2+)</name>
        <dbReference type="ChEBI" id="CHEBI:29105"/>
    </ligand>
</feature>
<feature type="binding site" evidence="9">
    <location>
        <position position="39"/>
    </location>
    <ligand>
        <name>Zn(2+)</name>
        <dbReference type="ChEBI" id="CHEBI:29105"/>
    </ligand>
</feature>
<dbReference type="InterPro" id="IPR005849">
    <property type="entry name" value="GalP_Utransf_N"/>
</dbReference>
<accession>A0A2T4TZU0</accession>
<reference evidence="12 13" key="1">
    <citation type="submission" date="2017-09" db="EMBL/GenBank/DDBJ databases">
        <title>Bloom of a denitrifying methanotroph, Candidatus Methylomirabilis limnetica, in a deep stratified lake.</title>
        <authorList>
            <person name="Graf J.S."/>
            <person name="Marchant H.K."/>
            <person name="Tienken D."/>
            <person name="Hach P.F."/>
            <person name="Brand A."/>
            <person name="Schubert C.J."/>
            <person name="Kuypers M.M."/>
            <person name="Milucka J."/>
        </authorList>
    </citation>
    <scope>NUCLEOTIDE SEQUENCE [LARGE SCALE GENOMIC DNA]</scope>
    <source>
        <strain evidence="12 13">Zug</strain>
    </source>
</reference>
<comment type="cofactor">
    <cofactor evidence="9">
        <name>Zn(2+)</name>
        <dbReference type="ChEBI" id="CHEBI:29105"/>
    </cofactor>
    <text evidence="9">Binds 1 zinc ion per subunit.</text>
</comment>
<evidence type="ECO:0000259" key="11">
    <source>
        <dbReference type="Pfam" id="PF02744"/>
    </source>
</evidence>
<dbReference type="GO" id="GO:0008168">
    <property type="term" value="F:methyltransferase activity"/>
    <property type="evidence" value="ECO:0007669"/>
    <property type="project" value="InterPro"/>
</dbReference>
<evidence type="ECO:0000259" key="10">
    <source>
        <dbReference type="Pfam" id="PF01087"/>
    </source>
</evidence>
<dbReference type="Pfam" id="PF02744">
    <property type="entry name" value="GalP_UDP_tr_C"/>
    <property type="match status" value="1"/>
</dbReference>
<dbReference type="EMBL" id="NVQC01000013">
    <property type="protein sequence ID" value="PTL36612.1"/>
    <property type="molecule type" value="Genomic_DNA"/>
</dbReference>
<dbReference type="PIRSF" id="PIRSF000808">
    <property type="entry name" value="GalT"/>
    <property type="match status" value="1"/>
</dbReference>
<name>A0A2T4TZU0_9BACT</name>
<dbReference type="Pfam" id="PF01087">
    <property type="entry name" value="GalP_UDP_transf"/>
    <property type="match status" value="1"/>
</dbReference>
<dbReference type="RefSeq" id="WP_107561363.1">
    <property type="nucleotide sequence ID" value="NZ_NVQC01000013.1"/>
</dbReference>
<dbReference type="GO" id="GO:0032259">
    <property type="term" value="P:methylation"/>
    <property type="evidence" value="ECO:0007669"/>
    <property type="project" value="InterPro"/>
</dbReference>
<dbReference type="PANTHER" id="PTHR42763:SF1">
    <property type="entry name" value="UDP-GLUCOSE--HEXOSE-1-PHOSPHATE URIDYLYLTRANSFERASE"/>
    <property type="match status" value="1"/>
</dbReference>
<dbReference type="OrthoDB" id="9769064at2"/>
<proteinExistence type="inferred from homology"/>
<keyword evidence="6" id="KW-0119">Carbohydrate metabolism</keyword>
<feature type="binding site" evidence="9">
    <location>
        <position position="112"/>
    </location>
    <ligand>
        <name>Zn(2+)</name>
        <dbReference type="ChEBI" id="CHEBI:29105"/>
    </ligand>
</feature>
<dbReference type="InterPro" id="IPR053177">
    <property type="entry name" value="ADP-glucose_phosphorylase"/>
</dbReference>
<evidence type="ECO:0000256" key="6">
    <source>
        <dbReference type="ARBA" id="ARBA00023277"/>
    </source>
</evidence>
<evidence type="ECO:0000256" key="8">
    <source>
        <dbReference type="PIRSR" id="PIRSR000808-1"/>
    </source>
</evidence>
<comment type="caution">
    <text evidence="12">The sequence shown here is derived from an EMBL/GenBank/DDBJ whole genome shotgun (WGS) entry which is preliminary data.</text>
</comment>
<dbReference type="UniPathway" id="UPA00214"/>
<organism evidence="12 13">
    <name type="scientific">Candidatus Methylomirabilis limnetica</name>
    <dbReference type="NCBI Taxonomy" id="2033718"/>
    <lineage>
        <taxon>Bacteria</taxon>
        <taxon>Candidatus Methylomirabilota</taxon>
        <taxon>Candidatus Methylomirabilia</taxon>
        <taxon>Candidatus Methylomirabilales</taxon>
        <taxon>Candidatus Methylomirabilaceae</taxon>
        <taxon>Candidatus Methylomirabilis</taxon>
    </lineage>
</organism>
<evidence type="ECO:0000256" key="5">
    <source>
        <dbReference type="ARBA" id="ARBA00022833"/>
    </source>
</evidence>
<feature type="active site" description="Tele-UMP-histidine intermediate" evidence="8">
    <location>
        <position position="165"/>
    </location>
</feature>
<dbReference type="Proteomes" id="UP000241436">
    <property type="component" value="Unassembled WGS sequence"/>
</dbReference>
<evidence type="ECO:0000313" key="12">
    <source>
        <dbReference type="EMBL" id="PTL36612.1"/>
    </source>
</evidence>
<keyword evidence="2 12" id="KW-0808">Transferase</keyword>
<dbReference type="InterPro" id="IPR001937">
    <property type="entry name" value="GalP_UDPtransf1"/>
</dbReference>
<dbReference type="GO" id="GO:0003676">
    <property type="term" value="F:nucleic acid binding"/>
    <property type="evidence" value="ECO:0007669"/>
    <property type="project" value="InterPro"/>
</dbReference>
<evidence type="ECO:0000256" key="2">
    <source>
        <dbReference type="ARBA" id="ARBA00022679"/>
    </source>
</evidence>
<dbReference type="EC" id="2.7.7.12" evidence="7"/>
<dbReference type="PANTHER" id="PTHR42763">
    <property type="entry name" value="ADP-GLUCOSE PHOSPHORYLASE"/>
    <property type="match status" value="1"/>
</dbReference>
<dbReference type="InterPro" id="IPR002052">
    <property type="entry name" value="DNA_methylase_N6_adenine_CS"/>
</dbReference>
<evidence type="ECO:0000256" key="4">
    <source>
        <dbReference type="ARBA" id="ARBA00022723"/>
    </source>
</evidence>
<keyword evidence="3 12" id="KW-0548">Nucleotidyltransferase</keyword>
<evidence type="ECO:0000256" key="1">
    <source>
        <dbReference type="ARBA" id="ARBA00010951"/>
    </source>
</evidence>
<keyword evidence="5 9" id="KW-0862">Zinc</keyword>
<keyword evidence="13" id="KW-1185">Reference proteome</keyword>
<gene>
    <name evidence="12" type="primary">galT</name>
    <name evidence="12" type="ORF">CLG94_02710</name>
</gene>
<dbReference type="GO" id="GO:0008108">
    <property type="term" value="F:UDP-glucose:hexose-1-phosphate uridylyltransferase activity"/>
    <property type="evidence" value="ECO:0007669"/>
    <property type="project" value="UniProtKB-UniRule"/>
</dbReference>
<dbReference type="PROSITE" id="PS00092">
    <property type="entry name" value="N6_MTASE"/>
    <property type="match status" value="1"/>
</dbReference>
<reference evidence="13" key="2">
    <citation type="journal article" date="2018" name="Environ. Microbiol.">
        <title>Bloom of a denitrifying methanotroph, 'Candidatus Methylomirabilis limnetica', in a deep stratified lake.</title>
        <authorList>
            <person name="Graf J.S."/>
            <person name="Mayr M.J."/>
            <person name="Marchant H.K."/>
            <person name="Tienken D."/>
            <person name="Hach P.F."/>
            <person name="Brand A."/>
            <person name="Schubert C.J."/>
            <person name="Kuypers M.M."/>
            <person name="Milucka J."/>
        </authorList>
    </citation>
    <scope>NUCLEOTIDE SEQUENCE [LARGE SCALE GENOMIC DNA]</scope>
    <source>
        <strain evidence="13">Zug</strain>
    </source>
</reference>
<dbReference type="GO" id="GO:0006012">
    <property type="term" value="P:galactose metabolic process"/>
    <property type="evidence" value="ECO:0007669"/>
    <property type="project" value="UniProtKB-UniRule"/>
</dbReference>
<dbReference type="AlphaFoldDB" id="A0A2T4TZU0"/>
<evidence type="ECO:0000256" key="7">
    <source>
        <dbReference type="NCBIfam" id="TIGR00209"/>
    </source>
</evidence>
<evidence type="ECO:0000256" key="3">
    <source>
        <dbReference type="ARBA" id="ARBA00022695"/>
    </source>
</evidence>
<evidence type="ECO:0000313" key="13">
    <source>
        <dbReference type="Proteomes" id="UP000241436"/>
    </source>
</evidence>
<feature type="domain" description="Galactose-1-phosphate uridyl transferase C-terminal" evidence="11">
    <location>
        <begin position="183"/>
        <end position="305"/>
    </location>
</feature>
<protein>
    <recommendedName>
        <fullName evidence="7">Galactose-1-phosphate uridylyltransferase</fullName>
        <ecNumber evidence="7">2.7.7.12</ecNumber>
    </recommendedName>
</protein>
<dbReference type="NCBIfam" id="TIGR00209">
    <property type="entry name" value="galT_1"/>
    <property type="match status" value="1"/>
</dbReference>
<feature type="domain" description="Galactose-1-phosphate uridyl transferase N-terminal" evidence="10">
    <location>
        <begin position="3"/>
        <end position="175"/>
    </location>
</feature>
<dbReference type="InterPro" id="IPR005850">
    <property type="entry name" value="GalP_Utransf_C"/>
</dbReference>
<keyword evidence="4 9" id="KW-0479">Metal-binding</keyword>
<evidence type="ECO:0000256" key="9">
    <source>
        <dbReference type="PIRSR" id="PIRSR000808-3"/>
    </source>
</evidence>
<dbReference type="InterPro" id="IPR036265">
    <property type="entry name" value="HIT-like_sf"/>
</dbReference>
<dbReference type="GO" id="GO:0008270">
    <property type="term" value="F:zinc ion binding"/>
    <property type="evidence" value="ECO:0007669"/>
    <property type="project" value="InterPro"/>
</dbReference>